<evidence type="ECO:0000313" key="3">
    <source>
        <dbReference type="EMBL" id="KAG2173823.1"/>
    </source>
</evidence>
<dbReference type="PANTHER" id="PTHR46535">
    <property type="entry name" value="NEDD4-BINDING PROTEIN 2"/>
    <property type="match status" value="1"/>
</dbReference>
<dbReference type="SUPFAM" id="SSF46934">
    <property type="entry name" value="UBA-like"/>
    <property type="match status" value="1"/>
</dbReference>
<dbReference type="CDD" id="cd14279">
    <property type="entry name" value="CUE"/>
    <property type="match status" value="1"/>
</dbReference>
<keyword evidence="4" id="KW-1185">Reference proteome</keyword>
<feature type="non-terminal residue" evidence="3">
    <location>
        <position position="1"/>
    </location>
</feature>
<proteinExistence type="predicted"/>
<protein>
    <recommendedName>
        <fullName evidence="2">Smr domain-containing protein</fullName>
    </recommendedName>
</protein>
<organism evidence="3 4">
    <name type="scientific">Mortierella isabellina</name>
    <name type="common">Filamentous fungus</name>
    <name type="synonym">Umbelopsis isabellina</name>
    <dbReference type="NCBI Taxonomy" id="91625"/>
    <lineage>
        <taxon>Eukaryota</taxon>
        <taxon>Fungi</taxon>
        <taxon>Fungi incertae sedis</taxon>
        <taxon>Mucoromycota</taxon>
        <taxon>Mucoromycotina</taxon>
        <taxon>Umbelopsidomycetes</taxon>
        <taxon>Umbelopsidales</taxon>
        <taxon>Umbelopsidaceae</taxon>
        <taxon>Umbelopsis</taxon>
    </lineage>
</organism>
<feature type="region of interest" description="Disordered" evidence="1">
    <location>
        <begin position="1"/>
        <end position="32"/>
    </location>
</feature>
<dbReference type="InterPro" id="IPR052772">
    <property type="entry name" value="Endo/PolyKinase_Domain-Protein"/>
</dbReference>
<dbReference type="InterPro" id="IPR009060">
    <property type="entry name" value="UBA-like_sf"/>
</dbReference>
<feature type="compositionally biased region" description="Basic and acidic residues" evidence="1">
    <location>
        <begin position="20"/>
        <end position="32"/>
    </location>
</feature>
<dbReference type="InterPro" id="IPR036063">
    <property type="entry name" value="Smr_dom_sf"/>
</dbReference>
<dbReference type="OrthoDB" id="3231855at2759"/>
<dbReference type="EMBL" id="JAEPQZ010000014">
    <property type="protein sequence ID" value="KAG2173823.1"/>
    <property type="molecule type" value="Genomic_DNA"/>
</dbReference>
<evidence type="ECO:0000256" key="1">
    <source>
        <dbReference type="SAM" id="MobiDB-lite"/>
    </source>
</evidence>
<name>A0A8H7PH42_MORIS</name>
<dbReference type="InterPro" id="IPR002625">
    <property type="entry name" value="Smr_dom"/>
</dbReference>
<dbReference type="SMART" id="SM01162">
    <property type="entry name" value="DUF1771"/>
    <property type="match status" value="1"/>
</dbReference>
<feature type="domain" description="Smr" evidence="2">
    <location>
        <begin position="523"/>
        <end position="605"/>
    </location>
</feature>
<feature type="compositionally biased region" description="Polar residues" evidence="1">
    <location>
        <begin position="184"/>
        <end position="197"/>
    </location>
</feature>
<gene>
    <name evidence="3" type="ORF">INT43_005243</name>
</gene>
<comment type="caution">
    <text evidence="3">The sequence shown here is derived from an EMBL/GenBank/DDBJ whole genome shotgun (WGS) entry which is preliminary data.</text>
</comment>
<accession>A0A8H7PH42</accession>
<dbReference type="SMART" id="SM00463">
    <property type="entry name" value="SMR"/>
    <property type="match status" value="1"/>
</dbReference>
<dbReference type="Proteomes" id="UP000654370">
    <property type="component" value="Unassembled WGS sequence"/>
</dbReference>
<evidence type="ECO:0000313" key="4">
    <source>
        <dbReference type="Proteomes" id="UP000654370"/>
    </source>
</evidence>
<feature type="region of interest" description="Disordered" evidence="1">
    <location>
        <begin position="76"/>
        <end position="100"/>
    </location>
</feature>
<dbReference type="SUPFAM" id="SSF160443">
    <property type="entry name" value="SMR domain-like"/>
    <property type="match status" value="1"/>
</dbReference>
<evidence type="ECO:0000259" key="2">
    <source>
        <dbReference type="PROSITE" id="PS50828"/>
    </source>
</evidence>
<dbReference type="PANTHER" id="PTHR46535:SF1">
    <property type="entry name" value="NEDD4-BINDING PROTEIN 2"/>
    <property type="match status" value="1"/>
</dbReference>
<sequence length="609" mass="68630">MGRLQDKQFTGAAPRKRRDKVNENKQNENTVKKLEATFCPPLDPSLVAAIWSDNKNYESSFEMLAMLAKEATIEEEVKPDPTESPAENMTIPPPESRPSMASEIPPVEGLEAGFEMDFLKRCFPDQPTEQLEEILGNNNGDVELAIDEVLRELFMQEEAAEGNDLVEHEEMKDSAVKIKQPGSVISSAENDTHQQAAKKSGGQKARKQANKKQVIWDTGGLHAASTLNGTTPDPLMLAPIERNRWLEFEKEVNELTKQFPRLSRTVINTTVRRFRGNLLECTDQLLRLTNTSGAILQNANWDEVRKMNTVIESAMKVLPVSDDREIKRLAVGAMLEGRVLSIHEPEELSQLVISLVLSRERDREKEQIMIEEQLKELSLHSKKEITFDPVTGKILEDGFPIAPSEYLEAKQRAAQASKEIRAVPEYLLMDNIDYYEDDDPQSCRDIAFNLILMRNETYRKAAEAYRRSKGKGKSKGEGGIAFYYSDEASIGRKMDVAAKAWNMRAARAIIREQRLLKNDDHLLDLHGLTVAEATELVKEGVNQWWSRSTMRAGRTKIKPLQIVTGLGKHSDHGQSRLYPTVLKLLAREGWRVDTLSRGSIMVIGPANAK</sequence>
<dbReference type="InterPro" id="IPR013899">
    <property type="entry name" value="DUF1771"/>
</dbReference>
<feature type="region of interest" description="Disordered" evidence="1">
    <location>
        <begin position="184"/>
        <end position="212"/>
    </location>
</feature>
<dbReference type="AlphaFoldDB" id="A0A8H7PH42"/>
<dbReference type="PROSITE" id="PS50828">
    <property type="entry name" value="SMR"/>
    <property type="match status" value="1"/>
</dbReference>
<dbReference type="GO" id="GO:0005634">
    <property type="term" value="C:nucleus"/>
    <property type="evidence" value="ECO:0007669"/>
    <property type="project" value="TreeGrafter"/>
</dbReference>
<dbReference type="GO" id="GO:0004519">
    <property type="term" value="F:endonuclease activity"/>
    <property type="evidence" value="ECO:0007669"/>
    <property type="project" value="TreeGrafter"/>
</dbReference>
<dbReference type="Gene3D" id="3.30.1370.110">
    <property type="match status" value="1"/>
</dbReference>
<reference evidence="3" key="1">
    <citation type="submission" date="2020-12" db="EMBL/GenBank/DDBJ databases">
        <title>Metabolic potential, ecology and presence of endohyphal bacteria is reflected in genomic diversity of Mucoromycotina.</title>
        <authorList>
            <person name="Muszewska A."/>
            <person name="Okrasinska A."/>
            <person name="Steczkiewicz K."/>
            <person name="Drgas O."/>
            <person name="Orlowska M."/>
            <person name="Perlinska-Lenart U."/>
            <person name="Aleksandrzak-Piekarczyk T."/>
            <person name="Szatraj K."/>
            <person name="Zielenkiewicz U."/>
            <person name="Pilsyk S."/>
            <person name="Malc E."/>
            <person name="Mieczkowski P."/>
            <person name="Kruszewska J.S."/>
            <person name="Biernat P."/>
            <person name="Pawlowska J."/>
        </authorList>
    </citation>
    <scope>NUCLEOTIDE SEQUENCE</scope>
    <source>
        <strain evidence="3">WA0000067209</strain>
    </source>
</reference>